<dbReference type="EMBL" id="LAZR01061017">
    <property type="protein sequence ID" value="KKK64455.1"/>
    <property type="molecule type" value="Genomic_DNA"/>
</dbReference>
<organism evidence="1">
    <name type="scientific">marine sediment metagenome</name>
    <dbReference type="NCBI Taxonomy" id="412755"/>
    <lineage>
        <taxon>unclassified sequences</taxon>
        <taxon>metagenomes</taxon>
        <taxon>ecological metagenomes</taxon>
    </lineage>
</organism>
<proteinExistence type="predicted"/>
<sequence length="93" mass="10423">MAHELILLGQGPSRHDCPFDAETWTTVSALARPELADAEYTRAFCFDRPDRKADEAAGMEVAKARGIPIMGLDFLSHITEPYPLTEIQERFDT</sequence>
<accession>A0A0F8XTB9</accession>
<feature type="non-terminal residue" evidence="1">
    <location>
        <position position="93"/>
    </location>
</feature>
<comment type="caution">
    <text evidence="1">The sequence shown here is derived from an EMBL/GenBank/DDBJ whole genome shotgun (WGS) entry which is preliminary data.</text>
</comment>
<reference evidence="1" key="1">
    <citation type="journal article" date="2015" name="Nature">
        <title>Complex archaea that bridge the gap between prokaryotes and eukaryotes.</title>
        <authorList>
            <person name="Spang A."/>
            <person name="Saw J.H."/>
            <person name="Jorgensen S.L."/>
            <person name="Zaremba-Niedzwiedzka K."/>
            <person name="Martijn J."/>
            <person name="Lind A.E."/>
            <person name="van Eijk R."/>
            <person name="Schleper C."/>
            <person name="Guy L."/>
            <person name="Ettema T.J."/>
        </authorList>
    </citation>
    <scope>NUCLEOTIDE SEQUENCE</scope>
</reference>
<protein>
    <submittedName>
        <fullName evidence="1">Uncharacterized protein</fullName>
    </submittedName>
</protein>
<gene>
    <name evidence="1" type="ORF">LCGC14_2984020</name>
</gene>
<evidence type="ECO:0000313" key="1">
    <source>
        <dbReference type="EMBL" id="KKK64455.1"/>
    </source>
</evidence>
<dbReference type="AlphaFoldDB" id="A0A0F8XTB9"/>
<name>A0A0F8XTB9_9ZZZZ</name>